<keyword evidence="4 8" id="KW-0812">Transmembrane</keyword>
<name>E0I302_9BACL</name>
<feature type="transmembrane region" description="Helical" evidence="8">
    <location>
        <begin position="359"/>
        <end position="377"/>
    </location>
</feature>
<dbReference type="InterPro" id="IPR001905">
    <property type="entry name" value="Ammonium_transpt"/>
</dbReference>
<dbReference type="Gene3D" id="1.10.3430.10">
    <property type="entry name" value="Ammonium transporter AmtB like domains"/>
    <property type="match status" value="1"/>
</dbReference>
<reference evidence="10 11" key="1">
    <citation type="submission" date="2010-07" db="EMBL/GenBank/DDBJ databases">
        <title>The draft genome of Paenibacillus curdlanolyticus YK9.</title>
        <authorList>
            <consortium name="US DOE Joint Genome Institute (JGI-PGF)"/>
            <person name="Lucas S."/>
            <person name="Copeland A."/>
            <person name="Lapidus A."/>
            <person name="Cheng J.-F."/>
            <person name="Bruce D."/>
            <person name="Goodwin L."/>
            <person name="Pitluck S."/>
            <person name="Land M.L."/>
            <person name="Hauser L."/>
            <person name="Chang Y.-J."/>
            <person name="Jeffries C."/>
            <person name="Anderson I.J."/>
            <person name="Johnson E."/>
            <person name="Loganathan U."/>
            <person name="Mulhopadhyay B."/>
            <person name="Kyrpides N."/>
            <person name="Woyke T.J."/>
        </authorList>
    </citation>
    <scope>NUCLEOTIDE SEQUENCE [LARGE SCALE GENOMIC DNA]</scope>
    <source>
        <strain evidence="10 11">YK9</strain>
    </source>
</reference>
<feature type="transmembrane region" description="Helical" evidence="8">
    <location>
        <begin position="111"/>
        <end position="129"/>
    </location>
</feature>
<dbReference type="InterPro" id="IPR018047">
    <property type="entry name" value="Ammonium_transpt_CS"/>
</dbReference>
<organism evidence="10 11">
    <name type="scientific">Paenibacillus curdlanolyticus YK9</name>
    <dbReference type="NCBI Taxonomy" id="717606"/>
    <lineage>
        <taxon>Bacteria</taxon>
        <taxon>Bacillati</taxon>
        <taxon>Bacillota</taxon>
        <taxon>Bacilli</taxon>
        <taxon>Bacillales</taxon>
        <taxon>Paenibacillaceae</taxon>
        <taxon>Paenibacillus</taxon>
    </lineage>
</organism>
<dbReference type="EMBL" id="AEDD01000001">
    <property type="protein sequence ID" value="EFM12666.1"/>
    <property type="molecule type" value="Genomic_DNA"/>
</dbReference>
<dbReference type="eggNOG" id="COG0004">
    <property type="taxonomic scope" value="Bacteria"/>
</dbReference>
<feature type="transmembrane region" description="Helical" evidence="8">
    <location>
        <begin position="336"/>
        <end position="353"/>
    </location>
</feature>
<dbReference type="SUPFAM" id="SSF111352">
    <property type="entry name" value="Ammonium transporter"/>
    <property type="match status" value="1"/>
</dbReference>
<dbReference type="InterPro" id="IPR024041">
    <property type="entry name" value="NH4_transpt_AmtB-like_dom"/>
</dbReference>
<dbReference type="NCBIfam" id="TIGR00836">
    <property type="entry name" value="amt"/>
    <property type="match status" value="1"/>
</dbReference>
<evidence type="ECO:0000313" key="11">
    <source>
        <dbReference type="Proteomes" id="UP000005387"/>
    </source>
</evidence>
<keyword evidence="6 8" id="KW-0472">Membrane</keyword>
<dbReference type="GO" id="GO:0005886">
    <property type="term" value="C:plasma membrane"/>
    <property type="evidence" value="ECO:0007669"/>
    <property type="project" value="UniProtKB-SubCell"/>
</dbReference>
<feature type="transmembrane region" description="Helical" evidence="8">
    <location>
        <begin position="78"/>
        <end position="99"/>
    </location>
</feature>
<evidence type="ECO:0000259" key="9">
    <source>
        <dbReference type="Pfam" id="PF00909"/>
    </source>
</evidence>
<feature type="transmembrane region" description="Helical" evidence="8">
    <location>
        <begin position="172"/>
        <end position="192"/>
    </location>
</feature>
<evidence type="ECO:0000256" key="4">
    <source>
        <dbReference type="ARBA" id="ARBA00022692"/>
    </source>
</evidence>
<evidence type="ECO:0000256" key="8">
    <source>
        <dbReference type="RuleBase" id="RU362002"/>
    </source>
</evidence>
<evidence type="ECO:0000256" key="2">
    <source>
        <dbReference type="ARBA" id="ARBA00005887"/>
    </source>
</evidence>
<evidence type="ECO:0000256" key="1">
    <source>
        <dbReference type="ARBA" id="ARBA00004141"/>
    </source>
</evidence>
<keyword evidence="7 8" id="KW-0924">Ammonia transport</keyword>
<evidence type="ECO:0000256" key="7">
    <source>
        <dbReference type="ARBA" id="ARBA00023177"/>
    </source>
</evidence>
<dbReference type="GO" id="GO:0008519">
    <property type="term" value="F:ammonium channel activity"/>
    <property type="evidence" value="ECO:0007669"/>
    <property type="project" value="InterPro"/>
</dbReference>
<dbReference type="Proteomes" id="UP000005387">
    <property type="component" value="Unassembled WGS sequence"/>
</dbReference>
<gene>
    <name evidence="10" type="ORF">PaecuDRAFT_0177</name>
</gene>
<comment type="similarity">
    <text evidence="2 8">Belongs to the ammonia transporter channel (TC 1.A.11.2) family.</text>
</comment>
<feature type="transmembrane region" description="Helical" evidence="8">
    <location>
        <begin position="199"/>
        <end position="221"/>
    </location>
</feature>
<feature type="domain" description="Ammonium transporter AmtB-like" evidence="9">
    <location>
        <begin position="79"/>
        <end position="486"/>
    </location>
</feature>
<dbReference type="PANTHER" id="PTHR11730">
    <property type="entry name" value="AMMONIUM TRANSPORTER"/>
    <property type="match status" value="1"/>
</dbReference>
<feature type="transmembrane region" description="Helical" evidence="8">
    <location>
        <begin position="389"/>
        <end position="409"/>
    </location>
</feature>
<dbReference type="GO" id="GO:0097272">
    <property type="term" value="P:ammonium homeostasis"/>
    <property type="evidence" value="ECO:0007669"/>
    <property type="project" value="TreeGrafter"/>
</dbReference>
<sequence length="498" mass="52988">MLRDVSNFEKNVLSNVKILTIMTLSLSRSVRKHNIKGVVVVVKKLLLSVGALLMLFPAMAFAADEGPSTAMLNMGLNSVWILVSFILVLLMQGGFILLETGSTRMKNAGHVAGKTIFTVGLCTLIYWAFGYGIFNGSDEISAGLKKFIGWGDFFFDPTVAGGEGDSYPITTFFLFQLAFATISLSIAWGGFAERAKLSVYLVFTVLFSIFVYPVVAHWIWGGGWLAQDGAQDYAGSTVVHLTGALAAMAATILLKPRIGKFNKDGSSNEILGHNQVFSALSVLLLWVGWFGFNAGSALGVGDGFFGFVAFNTMLGAGAGTVAALLISWAITGKADITTTLNGALAGLVAITASCAFVDPWAAVVIGLVAGVLVFFSAKLFEKLRIDDPIFALSVHGAAGVWGTLANGIFATKDLAEKVGVGQGGLIDTGSWHQLWVQFESVVVSGAYVLVISFIILGVMKLVMGLRVTEEQEIIGLDLSEHGTYGYPEQMKKANNIQA</sequence>
<dbReference type="FunFam" id="1.10.3430.10:FF:000008">
    <property type="entry name" value="Ammonium transporter"/>
    <property type="match status" value="1"/>
</dbReference>
<keyword evidence="11" id="KW-1185">Reference proteome</keyword>
<evidence type="ECO:0000313" key="10">
    <source>
        <dbReference type="EMBL" id="EFM12666.1"/>
    </source>
</evidence>
<dbReference type="STRING" id="717606.PaecuDRAFT_0177"/>
<protein>
    <recommendedName>
        <fullName evidence="8">Ammonium transporter</fullName>
    </recommendedName>
</protein>
<feature type="transmembrane region" description="Helical" evidence="8">
    <location>
        <begin position="304"/>
        <end position="329"/>
    </location>
</feature>
<accession>E0I302</accession>
<feature type="transmembrane region" description="Helical" evidence="8">
    <location>
        <begin position="233"/>
        <end position="254"/>
    </location>
</feature>
<dbReference type="InterPro" id="IPR029020">
    <property type="entry name" value="Ammonium/urea_transptr"/>
</dbReference>
<comment type="subcellular location">
    <subcellularLocation>
        <location evidence="8">Cell membrane</location>
        <topology evidence="8">Multi-pass membrane protein</topology>
    </subcellularLocation>
    <subcellularLocation>
        <location evidence="1">Membrane</location>
        <topology evidence="1">Multi-pass membrane protein</topology>
    </subcellularLocation>
</comment>
<feature type="transmembrane region" description="Helical" evidence="8">
    <location>
        <begin position="441"/>
        <end position="462"/>
    </location>
</feature>
<dbReference type="PROSITE" id="PS01219">
    <property type="entry name" value="AMMONIUM_TRANSP"/>
    <property type="match status" value="1"/>
</dbReference>
<feature type="transmembrane region" description="Helical" evidence="8">
    <location>
        <begin position="275"/>
        <end position="292"/>
    </location>
</feature>
<evidence type="ECO:0000256" key="3">
    <source>
        <dbReference type="ARBA" id="ARBA00022448"/>
    </source>
</evidence>
<keyword evidence="3 8" id="KW-0813">Transport</keyword>
<evidence type="ECO:0000256" key="5">
    <source>
        <dbReference type="ARBA" id="ARBA00022989"/>
    </source>
</evidence>
<proteinExistence type="inferred from homology"/>
<dbReference type="Pfam" id="PF00909">
    <property type="entry name" value="Ammonium_transp"/>
    <property type="match status" value="1"/>
</dbReference>
<dbReference type="AlphaFoldDB" id="E0I302"/>
<dbReference type="PANTHER" id="PTHR11730:SF6">
    <property type="entry name" value="AMMONIUM TRANSPORTER"/>
    <property type="match status" value="1"/>
</dbReference>
<evidence type="ECO:0000256" key="6">
    <source>
        <dbReference type="ARBA" id="ARBA00023136"/>
    </source>
</evidence>
<keyword evidence="5 8" id="KW-1133">Transmembrane helix</keyword>